<evidence type="ECO:0000256" key="1">
    <source>
        <dbReference type="ARBA" id="ARBA00004123"/>
    </source>
</evidence>
<evidence type="ECO:0000256" key="3">
    <source>
        <dbReference type="ARBA" id="ARBA00023125"/>
    </source>
</evidence>
<feature type="domain" description="Core Histone H2A/H2B/H3" evidence="5">
    <location>
        <begin position="24"/>
        <end position="98"/>
    </location>
</feature>
<dbReference type="GO" id="GO:0000786">
    <property type="term" value="C:nucleosome"/>
    <property type="evidence" value="ECO:0007669"/>
    <property type="project" value="InterPro"/>
</dbReference>
<gene>
    <name evidence="6" type="primary">H3</name>
</gene>
<dbReference type="GO" id="GO:0005634">
    <property type="term" value="C:nucleus"/>
    <property type="evidence" value="ECO:0007669"/>
    <property type="project" value="UniProtKB-SubCell"/>
</dbReference>
<evidence type="ECO:0000313" key="6">
    <source>
        <dbReference type="EMBL" id="BAS01860.1"/>
    </source>
</evidence>
<keyword evidence="6" id="KW-0542">Nucleomorph</keyword>
<dbReference type="PANTHER" id="PTHR45810:SF1">
    <property type="entry name" value="HISTONE H3-LIKE CENTROMERIC PROTEIN A"/>
    <property type="match status" value="1"/>
</dbReference>
<dbReference type="EMBL" id="AB996603">
    <property type="protein sequence ID" value="BAS01860.1"/>
    <property type="molecule type" value="Genomic_DNA"/>
</dbReference>
<dbReference type="InterPro" id="IPR009072">
    <property type="entry name" value="Histone-fold"/>
</dbReference>
<dbReference type="GO" id="GO:0030527">
    <property type="term" value="F:structural constituent of chromatin"/>
    <property type="evidence" value="ECO:0007669"/>
    <property type="project" value="InterPro"/>
</dbReference>
<comment type="similarity">
    <text evidence="2">Belongs to the histone H3 family.</text>
</comment>
<dbReference type="InterPro" id="IPR007125">
    <property type="entry name" value="H2A/H2B/H3"/>
</dbReference>
<sequence length="117" mass="13863">MINNNILNESKPQKRYRPGILTFIEIRKYQRSTFLIMKKIPFFRIVKLITSKYCRKKKIRWNANAIFILQEATECYLINLLSNSNLCAMHSNRITVSKIIFTEPNDLKLAKKINNLL</sequence>
<dbReference type="Pfam" id="PF00125">
    <property type="entry name" value="Histone"/>
    <property type="match status" value="1"/>
</dbReference>
<keyword evidence="4" id="KW-0539">Nucleus</keyword>
<dbReference type="GO" id="GO:0003677">
    <property type="term" value="F:DNA binding"/>
    <property type="evidence" value="ECO:0007669"/>
    <property type="project" value="UniProtKB-KW"/>
</dbReference>
<name>A0A0H5BKQ6_9EUKA</name>
<reference evidence="6" key="1">
    <citation type="journal article" date="2015" name="Genome Biol. Evol.">
        <title>Nucleomorph Genome Sequences of Two Chlorarachniophytes, Amorphochlora amoebiformis and Lotharella vacuolata.</title>
        <authorList>
            <person name="Suzuki S."/>
            <person name="Shirato S."/>
            <person name="Hirakawa Y."/>
            <person name="Ishida K."/>
        </authorList>
    </citation>
    <scope>NUCLEOTIDE SEQUENCE</scope>
    <source>
        <strain evidence="6">CCMP2058</strain>
    </source>
</reference>
<dbReference type="PANTHER" id="PTHR45810">
    <property type="entry name" value="HISTONE H3.2"/>
    <property type="match status" value="1"/>
</dbReference>
<proteinExistence type="inferred from homology"/>
<dbReference type="PRINTS" id="PR00622">
    <property type="entry name" value="HISTONEH3"/>
</dbReference>
<organism evidence="6">
    <name type="scientific">Amorphochlora amoebiformis</name>
    <dbReference type="NCBI Taxonomy" id="1561963"/>
    <lineage>
        <taxon>Eukaryota</taxon>
        <taxon>Sar</taxon>
        <taxon>Rhizaria</taxon>
        <taxon>Cercozoa</taxon>
        <taxon>Chlorarachniophyceae</taxon>
        <taxon>Amorphochlora</taxon>
    </lineage>
</organism>
<dbReference type="SMR" id="A0A0H5BKQ6"/>
<evidence type="ECO:0000259" key="5">
    <source>
        <dbReference type="Pfam" id="PF00125"/>
    </source>
</evidence>
<dbReference type="GO" id="GO:0046982">
    <property type="term" value="F:protein heterodimerization activity"/>
    <property type="evidence" value="ECO:0007669"/>
    <property type="project" value="InterPro"/>
</dbReference>
<comment type="subcellular location">
    <subcellularLocation>
        <location evidence="1">Nucleus</location>
    </subcellularLocation>
</comment>
<dbReference type="SUPFAM" id="SSF47113">
    <property type="entry name" value="Histone-fold"/>
    <property type="match status" value="1"/>
</dbReference>
<dbReference type="Gene3D" id="1.10.20.10">
    <property type="entry name" value="Histone, subunit A"/>
    <property type="match status" value="1"/>
</dbReference>
<protein>
    <submittedName>
        <fullName evidence="6">Histon 3</fullName>
    </submittedName>
</protein>
<evidence type="ECO:0000256" key="4">
    <source>
        <dbReference type="ARBA" id="ARBA00023242"/>
    </source>
</evidence>
<keyword evidence="3" id="KW-0238">DNA-binding</keyword>
<dbReference type="SMART" id="SM00428">
    <property type="entry name" value="H3"/>
    <property type="match status" value="1"/>
</dbReference>
<dbReference type="AlphaFoldDB" id="A0A0H5BKQ6"/>
<dbReference type="InterPro" id="IPR000164">
    <property type="entry name" value="Histone_H3/CENP-A"/>
</dbReference>
<geneLocation type="nucleomorph" evidence="6"/>
<accession>A0A0H5BKQ6</accession>
<evidence type="ECO:0000256" key="2">
    <source>
        <dbReference type="ARBA" id="ARBA00010343"/>
    </source>
</evidence>